<dbReference type="AlphaFoldDB" id="A0AAD7EA41"/>
<reference evidence="1" key="1">
    <citation type="submission" date="2023-03" db="EMBL/GenBank/DDBJ databases">
        <title>Massive genome expansion in bonnet fungi (Mycena s.s.) driven by repeated elements and novel gene families across ecological guilds.</title>
        <authorList>
            <consortium name="Lawrence Berkeley National Laboratory"/>
            <person name="Harder C.B."/>
            <person name="Miyauchi S."/>
            <person name="Viragh M."/>
            <person name="Kuo A."/>
            <person name="Thoen E."/>
            <person name="Andreopoulos B."/>
            <person name="Lu D."/>
            <person name="Skrede I."/>
            <person name="Drula E."/>
            <person name="Henrissat B."/>
            <person name="Morin E."/>
            <person name="Kohler A."/>
            <person name="Barry K."/>
            <person name="LaButti K."/>
            <person name="Morin E."/>
            <person name="Salamov A."/>
            <person name="Lipzen A."/>
            <person name="Mereny Z."/>
            <person name="Hegedus B."/>
            <person name="Baldrian P."/>
            <person name="Stursova M."/>
            <person name="Weitz H."/>
            <person name="Taylor A."/>
            <person name="Grigoriev I.V."/>
            <person name="Nagy L.G."/>
            <person name="Martin F."/>
            <person name="Kauserud H."/>
        </authorList>
    </citation>
    <scope>NUCLEOTIDE SEQUENCE</scope>
    <source>
        <strain evidence="1">CBHHK002</strain>
    </source>
</reference>
<organism evidence="1 2">
    <name type="scientific">Mycena albidolilacea</name>
    <dbReference type="NCBI Taxonomy" id="1033008"/>
    <lineage>
        <taxon>Eukaryota</taxon>
        <taxon>Fungi</taxon>
        <taxon>Dikarya</taxon>
        <taxon>Basidiomycota</taxon>
        <taxon>Agaricomycotina</taxon>
        <taxon>Agaricomycetes</taxon>
        <taxon>Agaricomycetidae</taxon>
        <taxon>Agaricales</taxon>
        <taxon>Marasmiineae</taxon>
        <taxon>Mycenaceae</taxon>
        <taxon>Mycena</taxon>
    </lineage>
</organism>
<protein>
    <submittedName>
        <fullName evidence="1">Uncharacterized protein</fullName>
    </submittedName>
</protein>
<accession>A0AAD7EA41</accession>
<gene>
    <name evidence="1" type="ORF">DFH08DRAFT_824670</name>
</gene>
<sequence>MLLAKGTRFCQLPILPTPVSFPATCSTSPTLSIFLSPAYVDDVVVLLPADDPLRSDAVRASSAVGAVGDSCSLRRTPITTAVSADLFVEFFHLLRDASLRLKQSTPQKRSGLFKHRFFSSHIQAASLAVFFSYTCFGACYCTPLQFYYKAVYTCYPSGPLSTRDYLRPPLSLERGSITLLLLRTSPEDLYYTLSLTLNRRAVVPLEIQETSRGTKCQNRLARPTMPLKPTQAWDTLQDLESFKT</sequence>
<proteinExistence type="predicted"/>
<comment type="caution">
    <text evidence="1">The sequence shown here is derived from an EMBL/GenBank/DDBJ whole genome shotgun (WGS) entry which is preliminary data.</text>
</comment>
<name>A0AAD7EA41_9AGAR</name>
<keyword evidence="2" id="KW-1185">Reference proteome</keyword>
<evidence type="ECO:0000313" key="2">
    <source>
        <dbReference type="Proteomes" id="UP001218218"/>
    </source>
</evidence>
<dbReference type="EMBL" id="JARIHO010000092">
    <property type="protein sequence ID" value="KAJ7306718.1"/>
    <property type="molecule type" value="Genomic_DNA"/>
</dbReference>
<dbReference type="Proteomes" id="UP001218218">
    <property type="component" value="Unassembled WGS sequence"/>
</dbReference>
<evidence type="ECO:0000313" key="1">
    <source>
        <dbReference type="EMBL" id="KAJ7306718.1"/>
    </source>
</evidence>